<keyword evidence="1" id="KW-1185">Reference proteome</keyword>
<name>A0ABM4WJD8_COFAR</name>
<dbReference type="InterPro" id="IPR001753">
    <property type="entry name" value="Enoyl-CoA_hydra/iso"/>
</dbReference>
<protein>
    <submittedName>
        <fullName evidence="2">Enoyl-CoA delta isomerase 2, peroxisomal-like</fullName>
    </submittedName>
</protein>
<dbReference type="PANTHER" id="PTHR43459:SF1">
    <property type="entry name" value="EG:BACN32G11.4 PROTEIN"/>
    <property type="match status" value="1"/>
</dbReference>
<dbReference type="InterPro" id="IPR029045">
    <property type="entry name" value="ClpP/crotonase-like_dom_sf"/>
</dbReference>
<evidence type="ECO:0000313" key="2">
    <source>
        <dbReference type="RefSeq" id="XP_071931901.1"/>
    </source>
</evidence>
<dbReference type="PANTHER" id="PTHR43459">
    <property type="entry name" value="ENOYL-COA HYDRATASE"/>
    <property type="match status" value="1"/>
</dbReference>
<dbReference type="Gene3D" id="3.90.226.10">
    <property type="entry name" value="2-enoyl-CoA Hydratase, Chain A, domain 1"/>
    <property type="match status" value="1"/>
</dbReference>
<accession>A0ABM4WJD8</accession>
<gene>
    <name evidence="2" type="primary">LOC140035316</name>
</gene>
<reference evidence="2" key="1">
    <citation type="submission" date="2025-08" db="UniProtKB">
        <authorList>
            <consortium name="RefSeq"/>
        </authorList>
    </citation>
    <scope>IDENTIFICATION</scope>
    <source>
        <tissue evidence="2">Leaves</tissue>
    </source>
</reference>
<dbReference type="Pfam" id="PF00378">
    <property type="entry name" value="ECH_1"/>
    <property type="match status" value="1"/>
</dbReference>
<organism evidence="1 2">
    <name type="scientific">Coffea arabica</name>
    <name type="common">Arabian coffee</name>
    <dbReference type="NCBI Taxonomy" id="13443"/>
    <lineage>
        <taxon>Eukaryota</taxon>
        <taxon>Viridiplantae</taxon>
        <taxon>Streptophyta</taxon>
        <taxon>Embryophyta</taxon>
        <taxon>Tracheophyta</taxon>
        <taxon>Spermatophyta</taxon>
        <taxon>Magnoliopsida</taxon>
        <taxon>eudicotyledons</taxon>
        <taxon>Gunneridae</taxon>
        <taxon>Pentapetalae</taxon>
        <taxon>asterids</taxon>
        <taxon>lamiids</taxon>
        <taxon>Gentianales</taxon>
        <taxon>Rubiaceae</taxon>
        <taxon>Ixoroideae</taxon>
        <taxon>Gardenieae complex</taxon>
        <taxon>Bertiereae - Coffeeae clade</taxon>
        <taxon>Coffeeae</taxon>
        <taxon>Coffea</taxon>
    </lineage>
</organism>
<evidence type="ECO:0000313" key="1">
    <source>
        <dbReference type="Proteomes" id="UP001652660"/>
    </source>
</evidence>
<dbReference type="SUPFAM" id="SSF52096">
    <property type="entry name" value="ClpP/crotonase"/>
    <property type="match status" value="1"/>
</dbReference>
<sequence>MFGSSVFLELKDLPLSILLTVMLPKLFRQAKRHYHYLKGQYGSGICLQQHETNKSFLLTLNQASYGNVLNPELIQTIRECLDVVKSEATKESVLITTGEGEVFCKGFDDRYAREQAKGSNESYKRHYEMMIDDFKHVVSDLISLPMPTIAAINGYTQEAGVMLGLSHDYLTMKKGTRCLQLSLSAKQMALPAYFAALIRSKVAYPLAYRNFVLCDSHYDTKAAAKIHILETKPEPGDNALEVAEEKANHLAGEQQKLDKWNGEVYAELRKALYPELCKELGLTCSTILPDLNS</sequence>
<dbReference type="RefSeq" id="XP_071931901.1">
    <property type="nucleotide sequence ID" value="XM_072075800.1"/>
</dbReference>
<dbReference type="GeneID" id="140035316"/>
<dbReference type="CDD" id="cd06558">
    <property type="entry name" value="crotonase-like"/>
    <property type="match status" value="1"/>
</dbReference>
<dbReference type="Proteomes" id="UP001652660">
    <property type="component" value="Chromosome 2c"/>
</dbReference>
<proteinExistence type="predicted"/>